<dbReference type="InterPro" id="IPR003156">
    <property type="entry name" value="DHHA1_dom"/>
</dbReference>
<dbReference type="Pfam" id="PF02272">
    <property type="entry name" value="DHHA1"/>
    <property type="match status" value="1"/>
</dbReference>
<evidence type="ECO:0008006" key="5">
    <source>
        <dbReference type="Google" id="ProtNLM"/>
    </source>
</evidence>
<dbReference type="AlphaFoldDB" id="A0A133VBE8"/>
<evidence type="ECO:0000259" key="1">
    <source>
        <dbReference type="Pfam" id="PF01368"/>
    </source>
</evidence>
<reference evidence="3 4" key="1">
    <citation type="journal article" date="2016" name="Sci. Rep.">
        <title>Metabolic traits of an uncultured archaeal lineage -MSBL1- from brine pools of the Red Sea.</title>
        <authorList>
            <person name="Mwirichia R."/>
            <person name="Alam I."/>
            <person name="Rashid M."/>
            <person name="Vinu M."/>
            <person name="Ba-Alawi W."/>
            <person name="Anthony Kamau A."/>
            <person name="Kamanda Ngugi D."/>
            <person name="Goker M."/>
            <person name="Klenk H.P."/>
            <person name="Bajic V."/>
            <person name="Stingl U."/>
        </authorList>
    </citation>
    <scope>NUCLEOTIDE SEQUENCE [LARGE SCALE GENOMIC DNA]</scope>
    <source>
        <strain evidence="3">SCGC-AAA261F19</strain>
    </source>
</reference>
<proteinExistence type="predicted"/>
<gene>
    <name evidence="3" type="ORF">AKJ45_00675</name>
</gene>
<comment type="caution">
    <text evidence="3">The sequence shown here is derived from an EMBL/GenBank/DDBJ whole genome shotgun (WGS) entry which is preliminary data.</text>
</comment>
<name>A0A133VBE8_9EURY</name>
<evidence type="ECO:0000313" key="4">
    <source>
        <dbReference type="Proteomes" id="UP000070565"/>
    </source>
</evidence>
<dbReference type="GO" id="GO:0003676">
    <property type="term" value="F:nucleic acid binding"/>
    <property type="evidence" value="ECO:0007669"/>
    <property type="project" value="InterPro"/>
</dbReference>
<feature type="domain" description="DHHA1" evidence="2">
    <location>
        <begin position="259"/>
        <end position="336"/>
    </location>
</feature>
<dbReference type="InterPro" id="IPR051319">
    <property type="entry name" value="Oligoribo/pAp-PDE_c-di-AMP_PDE"/>
</dbReference>
<protein>
    <recommendedName>
        <fullName evidence="5">DDH domain-containing protein</fullName>
    </recommendedName>
</protein>
<dbReference type="Pfam" id="PF01368">
    <property type="entry name" value="DHH"/>
    <property type="match status" value="1"/>
</dbReference>
<dbReference type="Gene3D" id="3.10.310.30">
    <property type="match status" value="1"/>
</dbReference>
<dbReference type="SUPFAM" id="SSF64182">
    <property type="entry name" value="DHH phosphoesterases"/>
    <property type="match status" value="1"/>
</dbReference>
<feature type="domain" description="DDH" evidence="1">
    <location>
        <begin position="31"/>
        <end position="174"/>
    </location>
</feature>
<accession>A0A133VBE8</accession>
<evidence type="ECO:0000313" key="3">
    <source>
        <dbReference type="EMBL" id="KXB03750.1"/>
    </source>
</evidence>
<dbReference type="InterPro" id="IPR038763">
    <property type="entry name" value="DHH_sf"/>
</dbReference>
<dbReference type="PANTHER" id="PTHR47618:SF1">
    <property type="entry name" value="BIFUNCTIONAL OLIGORIBONUCLEASE AND PAP PHOSPHATASE NRNA"/>
    <property type="match status" value="1"/>
</dbReference>
<keyword evidence="4" id="KW-1185">Reference proteome</keyword>
<evidence type="ECO:0000259" key="2">
    <source>
        <dbReference type="Pfam" id="PF02272"/>
    </source>
</evidence>
<dbReference type="PANTHER" id="PTHR47618">
    <property type="entry name" value="BIFUNCTIONAL OLIGORIBONUCLEASE AND PAP PHOSPHATASE NRNA"/>
    <property type="match status" value="1"/>
</dbReference>
<organism evidence="3 4">
    <name type="scientific">candidate division MSBL1 archaeon SCGC-AAA261F19</name>
    <dbReference type="NCBI Taxonomy" id="1698275"/>
    <lineage>
        <taxon>Archaea</taxon>
        <taxon>Methanobacteriati</taxon>
        <taxon>Methanobacteriota</taxon>
        <taxon>candidate division MSBL1</taxon>
    </lineage>
</organism>
<dbReference type="Proteomes" id="UP000070565">
    <property type="component" value="Unassembled WGS sequence"/>
</dbReference>
<dbReference type="EMBL" id="LHXZ01000004">
    <property type="protein sequence ID" value="KXB03750.1"/>
    <property type="molecule type" value="Genomic_DNA"/>
</dbReference>
<sequence length="341" mass="36433">MREEVNLVKESQEMRRLAKYLVGASKNSRLILVIGHPHADPDTIGCVVALSEALEQLGAEVQSGVPGNLSKLAKSVLSSVGREIVVDPPVDADLVIIVDTSTLGQLKELEEKISQSGAEIVIIDHHRPSEGAREIAKFYLVDEEATSTAELVLKLIQEMGAELSSDAALLLLTAVISDTGHFRFANSETFTAVSNLLERGANYMKALDALETPEDLSKRVAMLKAAERAKIYKFHGRYVVFTKIGAFESDAASMFVKIGADVALAGGGDEEGIRISARSRSGVASETCLHLGELMSQLADTFNGTGGGHAGAAAMSAKADLDEVKEEALKILNDMLRGKEN</sequence>
<dbReference type="InterPro" id="IPR001667">
    <property type="entry name" value="DDH_dom"/>
</dbReference>
<dbReference type="Gene3D" id="3.90.1640.10">
    <property type="entry name" value="inorganic pyrophosphatase (n-terminal core)"/>
    <property type="match status" value="1"/>
</dbReference>